<dbReference type="OrthoDB" id="2528184at2759"/>
<dbReference type="HOGENOM" id="CLU_930912_0_0_1"/>
<protein>
    <submittedName>
        <fullName evidence="2">Uncharacterized protein</fullName>
    </submittedName>
</protein>
<name>F4RPW2_MELLP</name>
<reference evidence="3" key="1">
    <citation type="journal article" date="2011" name="Proc. Natl. Acad. Sci. U.S.A.">
        <title>Obligate biotrophy features unraveled by the genomic analysis of rust fungi.</title>
        <authorList>
            <person name="Duplessis S."/>
            <person name="Cuomo C.A."/>
            <person name="Lin Y.-C."/>
            <person name="Aerts A."/>
            <person name="Tisserant E."/>
            <person name="Veneault-Fourrey C."/>
            <person name="Joly D.L."/>
            <person name="Hacquard S."/>
            <person name="Amselem J."/>
            <person name="Cantarel B.L."/>
            <person name="Chiu R."/>
            <person name="Coutinho P.M."/>
            <person name="Feau N."/>
            <person name="Field M."/>
            <person name="Frey P."/>
            <person name="Gelhaye E."/>
            <person name="Goldberg J."/>
            <person name="Grabherr M.G."/>
            <person name="Kodira C.D."/>
            <person name="Kohler A."/>
            <person name="Kuees U."/>
            <person name="Lindquist E.A."/>
            <person name="Lucas S.M."/>
            <person name="Mago R."/>
            <person name="Mauceli E."/>
            <person name="Morin E."/>
            <person name="Murat C."/>
            <person name="Pangilinan J.L."/>
            <person name="Park R."/>
            <person name="Pearson M."/>
            <person name="Quesneville H."/>
            <person name="Rouhier N."/>
            <person name="Sakthikumar S."/>
            <person name="Salamov A.A."/>
            <person name="Schmutz J."/>
            <person name="Selles B."/>
            <person name="Shapiro H."/>
            <person name="Tanguay P."/>
            <person name="Tuskan G.A."/>
            <person name="Henrissat B."/>
            <person name="Van de Peer Y."/>
            <person name="Rouze P."/>
            <person name="Ellis J.G."/>
            <person name="Dodds P.N."/>
            <person name="Schein J.E."/>
            <person name="Zhong S."/>
            <person name="Hamelin R.C."/>
            <person name="Grigoriev I.V."/>
            <person name="Szabo L.J."/>
            <person name="Martin F."/>
        </authorList>
    </citation>
    <scope>NUCLEOTIDE SEQUENCE [LARGE SCALE GENOMIC DNA]</scope>
    <source>
        <strain evidence="3">98AG31 / pathotype 3-4-7</strain>
    </source>
</reference>
<feature type="region of interest" description="Disordered" evidence="1">
    <location>
        <begin position="136"/>
        <end position="163"/>
    </location>
</feature>
<dbReference type="Proteomes" id="UP000001072">
    <property type="component" value="Unassembled WGS sequence"/>
</dbReference>
<feature type="compositionally biased region" description="Basic residues" evidence="1">
    <location>
        <begin position="231"/>
        <end position="244"/>
    </location>
</feature>
<dbReference type="VEuPathDB" id="FungiDB:MELLADRAFT_87887"/>
<dbReference type="KEGG" id="mlr:MELLADRAFT_87887"/>
<dbReference type="RefSeq" id="XP_007411159.1">
    <property type="nucleotide sequence ID" value="XM_007411097.1"/>
</dbReference>
<organism evidence="3">
    <name type="scientific">Melampsora larici-populina (strain 98AG31 / pathotype 3-4-7)</name>
    <name type="common">Poplar leaf rust fungus</name>
    <dbReference type="NCBI Taxonomy" id="747676"/>
    <lineage>
        <taxon>Eukaryota</taxon>
        <taxon>Fungi</taxon>
        <taxon>Dikarya</taxon>
        <taxon>Basidiomycota</taxon>
        <taxon>Pucciniomycotina</taxon>
        <taxon>Pucciniomycetes</taxon>
        <taxon>Pucciniales</taxon>
        <taxon>Melampsoraceae</taxon>
        <taxon>Melampsora</taxon>
    </lineage>
</organism>
<gene>
    <name evidence="2" type="ORF">MELLADRAFT_87887</name>
</gene>
<dbReference type="AlphaFoldDB" id="F4RPW2"/>
<keyword evidence="3" id="KW-1185">Reference proteome</keyword>
<dbReference type="EMBL" id="GL883112">
    <property type="protein sequence ID" value="EGG05670.1"/>
    <property type="molecule type" value="Genomic_DNA"/>
</dbReference>
<feature type="compositionally biased region" description="Basic residues" evidence="1">
    <location>
        <begin position="93"/>
        <end position="103"/>
    </location>
</feature>
<evidence type="ECO:0000313" key="3">
    <source>
        <dbReference type="Proteomes" id="UP000001072"/>
    </source>
</evidence>
<evidence type="ECO:0000256" key="1">
    <source>
        <dbReference type="SAM" id="MobiDB-lite"/>
    </source>
</evidence>
<proteinExistence type="predicted"/>
<evidence type="ECO:0000313" key="2">
    <source>
        <dbReference type="EMBL" id="EGG05670.1"/>
    </source>
</evidence>
<feature type="region of interest" description="Disordered" evidence="1">
    <location>
        <begin position="53"/>
        <end position="109"/>
    </location>
</feature>
<accession>F4RPW2</accession>
<feature type="compositionally biased region" description="Polar residues" evidence="1">
    <location>
        <begin position="217"/>
        <end position="228"/>
    </location>
</feature>
<dbReference type="GeneID" id="18934681"/>
<sequence length="299" mass="31934">MDTFTFPPPSKSSSPVQVISVETSVEKDAQNEREVRLINARKKLKNYRLKQAAAANSRDASSTGSFGLSANPLNPTTSGTLSTSAVAPPGNSRHQHTRTHSRNQSRSSLASILVSSEQVNIIDEVLAHQRRLSVTKPAYHHSRRDSLSRPIAAPSLDSNATNPNRLSATFTPASINAFEGSSTLPGFNSNRISLPPPVTGTTPTLVSTPWAGHDPSQPHQRTNSSSFVPHQHGHVRRESKHMRKNSVSTRRESIEIMGGLGIIGVPSAPSGLCSVSHSENLGGARSINRGSWSGGVPIA</sequence>
<feature type="region of interest" description="Disordered" evidence="1">
    <location>
        <begin position="210"/>
        <end position="250"/>
    </location>
</feature>
<feature type="compositionally biased region" description="Polar residues" evidence="1">
    <location>
        <begin position="58"/>
        <end position="85"/>
    </location>
</feature>
<dbReference type="InParanoid" id="F4RPW2"/>